<dbReference type="InterPro" id="IPR047262">
    <property type="entry name" value="PRX-like1"/>
</dbReference>
<keyword evidence="4" id="KW-1185">Reference proteome</keyword>
<dbReference type="Proteomes" id="UP001236500">
    <property type="component" value="Chromosome"/>
</dbReference>
<protein>
    <submittedName>
        <fullName evidence="3">Thioredoxin family protein</fullName>
    </submittedName>
</protein>
<reference evidence="3 4" key="1">
    <citation type="submission" date="2023-02" db="EMBL/GenBank/DDBJ databases">
        <title>Description and genomic characterization of Microbulbifer bruguierae sp. nov., isolated from the sediment of mangrove plant Bruguiera sexangula.</title>
        <authorList>
            <person name="Long M."/>
        </authorList>
    </citation>
    <scope>NUCLEOTIDE SEQUENCE [LARGE SCALE GENOMIC DNA]</scope>
    <source>
        <strain evidence="3 4">H12</strain>
    </source>
</reference>
<dbReference type="InterPro" id="IPR013766">
    <property type="entry name" value="Thioredoxin_domain"/>
</dbReference>
<feature type="domain" description="Thioredoxin" evidence="2">
    <location>
        <begin position="34"/>
        <end position="190"/>
    </location>
</feature>
<accession>A0ABY8NCA4</accession>
<dbReference type="PANTHER" id="PTHR43640:SF1">
    <property type="entry name" value="THIOREDOXIN-DEPENDENT PEROXIREDOXIN"/>
    <property type="match status" value="1"/>
</dbReference>
<dbReference type="CDD" id="cd02969">
    <property type="entry name" value="PRX_like1"/>
    <property type="match status" value="1"/>
</dbReference>
<dbReference type="PANTHER" id="PTHR43640">
    <property type="entry name" value="OS07G0260300 PROTEIN"/>
    <property type="match status" value="1"/>
</dbReference>
<keyword evidence="1" id="KW-0732">Signal</keyword>
<organism evidence="3 4">
    <name type="scientific">Microbulbifer bruguierae</name>
    <dbReference type="NCBI Taxonomy" id="3029061"/>
    <lineage>
        <taxon>Bacteria</taxon>
        <taxon>Pseudomonadati</taxon>
        <taxon>Pseudomonadota</taxon>
        <taxon>Gammaproteobacteria</taxon>
        <taxon>Cellvibrionales</taxon>
        <taxon>Microbulbiferaceae</taxon>
        <taxon>Microbulbifer</taxon>
    </lineage>
</organism>
<name>A0ABY8NCA4_9GAMM</name>
<evidence type="ECO:0000259" key="2">
    <source>
        <dbReference type="PROSITE" id="PS51352"/>
    </source>
</evidence>
<dbReference type="InterPro" id="IPR000866">
    <property type="entry name" value="AhpC/TSA"/>
</dbReference>
<feature type="signal peptide" evidence="1">
    <location>
        <begin position="1"/>
        <end position="32"/>
    </location>
</feature>
<dbReference type="RefSeq" id="WP_280320380.1">
    <property type="nucleotide sequence ID" value="NZ_CP118605.1"/>
</dbReference>
<gene>
    <name evidence="3" type="ORF">PVT68_17560</name>
</gene>
<dbReference type="Pfam" id="PF00578">
    <property type="entry name" value="AhpC-TSA"/>
    <property type="match status" value="1"/>
</dbReference>
<evidence type="ECO:0000256" key="1">
    <source>
        <dbReference type="SAM" id="SignalP"/>
    </source>
</evidence>
<dbReference type="EMBL" id="CP118605">
    <property type="protein sequence ID" value="WGL16556.1"/>
    <property type="molecule type" value="Genomic_DNA"/>
</dbReference>
<dbReference type="InterPro" id="IPR036249">
    <property type="entry name" value="Thioredoxin-like_sf"/>
</dbReference>
<dbReference type="SUPFAM" id="SSF52833">
    <property type="entry name" value="Thioredoxin-like"/>
    <property type="match status" value="1"/>
</dbReference>
<dbReference type="PROSITE" id="PS51352">
    <property type="entry name" value="THIOREDOXIN_2"/>
    <property type="match status" value="1"/>
</dbReference>
<sequence length="212" mass="22673">MNGNQIRGNRYRKNLRNTACAFLMALPTLVMAAATPGDKAPDFSEVDAAGKTHSLADYAGEWLVVEWFNKDCPYVKKHYGSGNMQALQKKYTDADINWLTVISSAKGKQGYLEPAEALEVAKSHNLNASAPFLLDADGSMGRAYGAKTTPHMFIINPQGQVVYAGAIDDNDSANPAVIPDSNNYVAAALDASLAGKAVDTASSRAYGCSVKY</sequence>
<proteinExistence type="predicted"/>
<evidence type="ECO:0000313" key="3">
    <source>
        <dbReference type="EMBL" id="WGL16556.1"/>
    </source>
</evidence>
<feature type="chain" id="PRO_5045308088" evidence="1">
    <location>
        <begin position="33"/>
        <end position="212"/>
    </location>
</feature>
<dbReference type="Gene3D" id="3.40.30.10">
    <property type="entry name" value="Glutaredoxin"/>
    <property type="match status" value="1"/>
</dbReference>
<evidence type="ECO:0000313" key="4">
    <source>
        <dbReference type="Proteomes" id="UP001236500"/>
    </source>
</evidence>